<reference evidence="2 3" key="1">
    <citation type="journal article" date="2018" name="Arch. Microbiol.">
        <title>New insights into the metabolic potential of the phototrophic purple bacterium Rhodopila globiformis DSM 161(T) from its draft genome sequence and evidence for a vanadium-dependent nitrogenase.</title>
        <authorList>
            <person name="Imhoff J.F."/>
            <person name="Rahn T."/>
            <person name="Kunzel S."/>
            <person name="Neulinger S.C."/>
        </authorList>
    </citation>
    <scope>NUCLEOTIDE SEQUENCE [LARGE SCALE GENOMIC DNA]</scope>
    <source>
        <strain evidence="2 3">DSM 161</strain>
    </source>
</reference>
<name>A0A2S6MZR8_RHOGL</name>
<sequence length="152" mass="16461">MSHDHHSDVLPRPALIAAGVVIALTITGAAVSRLSGFAHSDVPTAAPVMSRDLLFRDRADGAILVFDAHDMSAPIKVVAPETNGFLRGAMRGLAQQRIRQDADRDIPFRLTEWADSRLTLEDPTTHRSLELEAFGKTNEAVFLHLLTAKAGS</sequence>
<evidence type="ECO:0000313" key="3">
    <source>
        <dbReference type="Proteomes" id="UP000239724"/>
    </source>
</evidence>
<comment type="caution">
    <text evidence="2">The sequence shown here is derived from an EMBL/GenBank/DDBJ whole genome shotgun (WGS) entry which is preliminary data.</text>
</comment>
<gene>
    <name evidence="2" type="ORF">CCS01_25830</name>
</gene>
<protein>
    <recommendedName>
        <fullName evidence="4">Photosynthetic complex assembly protein</fullName>
    </recommendedName>
</protein>
<dbReference type="RefSeq" id="WP_104521708.1">
    <property type="nucleotide sequence ID" value="NZ_NHRY01000252.1"/>
</dbReference>
<accession>A0A2S6MZR8</accession>
<keyword evidence="3" id="KW-1185">Reference proteome</keyword>
<evidence type="ECO:0008006" key="4">
    <source>
        <dbReference type="Google" id="ProtNLM"/>
    </source>
</evidence>
<proteinExistence type="predicted"/>
<organism evidence="2 3">
    <name type="scientific">Rhodopila globiformis</name>
    <name type="common">Rhodopseudomonas globiformis</name>
    <dbReference type="NCBI Taxonomy" id="1071"/>
    <lineage>
        <taxon>Bacteria</taxon>
        <taxon>Pseudomonadati</taxon>
        <taxon>Pseudomonadota</taxon>
        <taxon>Alphaproteobacteria</taxon>
        <taxon>Acetobacterales</taxon>
        <taxon>Acetobacteraceae</taxon>
        <taxon>Rhodopila</taxon>
    </lineage>
</organism>
<dbReference type="InterPro" id="IPR017495">
    <property type="entry name" value="PuhC"/>
</dbReference>
<dbReference type="Proteomes" id="UP000239724">
    <property type="component" value="Unassembled WGS sequence"/>
</dbReference>
<dbReference type="AlphaFoldDB" id="A0A2S6MZR8"/>
<keyword evidence="1" id="KW-1133">Transmembrane helix</keyword>
<keyword evidence="1" id="KW-0472">Membrane</keyword>
<dbReference type="EMBL" id="NHRY01000252">
    <property type="protein sequence ID" value="PPQ27836.1"/>
    <property type="molecule type" value="Genomic_DNA"/>
</dbReference>
<evidence type="ECO:0000313" key="2">
    <source>
        <dbReference type="EMBL" id="PPQ27836.1"/>
    </source>
</evidence>
<dbReference type="NCBIfam" id="TIGR03054">
    <property type="entry name" value="photo_alph_chp1"/>
    <property type="match status" value="1"/>
</dbReference>
<feature type="transmembrane region" description="Helical" evidence="1">
    <location>
        <begin position="12"/>
        <end position="31"/>
    </location>
</feature>
<keyword evidence="1" id="KW-0812">Transmembrane</keyword>
<evidence type="ECO:0000256" key="1">
    <source>
        <dbReference type="SAM" id="Phobius"/>
    </source>
</evidence>